<evidence type="ECO:0000256" key="3">
    <source>
        <dbReference type="ARBA" id="ARBA00023002"/>
    </source>
</evidence>
<comment type="cofactor">
    <cofactor evidence="4">
        <name>Zn(2+)</name>
        <dbReference type="ChEBI" id="CHEBI:29105"/>
    </cofactor>
</comment>
<evidence type="ECO:0000259" key="5">
    <source>
        <dbReference type="SMART" id="SM00829"/>
    </source>
</evidence>
<gene>
    <name evidence="6" type="ORF">NDK47_11275</name>
</gene>
<evidence type="ECO:0000313" key="7">
    <source>
        <dbReference type="Proteomes" id="UP001056500"/>
    </source>
</evidence>
<sequence>MLAGVFEQVGIFSLQERPVPVIKKADEVRIKVEAASICGTDVHILANPPGHPATAGVIQGHEYVGKVVDAGADVTNVKVGDRVVVDPTLTCGYCDYCQMGYVNMCEHMSTMGIFVDGGWTSYSVVPARNVHKIADSVPPEIAVFAEPLSCVVNGMDKIKVQPGESAVVLGAGPMGQMFIQMLKAAGAGTIIAVDFSDYRLEYARISGANVTVNPKTNDVAKSVQEATKIGADVVIDCVGSLFDQSLTLVRRGGQILLVGMNQHALPPIKQNDITRYEVTVKGTYISNHTFPKVVKVMEAGLLNLERLITHRVPLERITEGIDVMKKGEAIKVIVQPA</sequence>
<name>A0ABY4WMB1_9BACL</name>
<dbReference type="Pfam" id="PF08240">
    <property type="entry name" value="ADH_N"/>
    <property type="match status" value="1"/>
</dbReference>
<dbReference type="PANTHER" id="PTHR43401:SF2">
    <property type="entry name" value="L-THREONINE 3-DEHYDROGENASE"/>
    <property type="match status" value="1"/>
</dbReference>
<dbReference type="RefSeq" id="WP_251874908.1">
    <property type="nucleotide sequence ID" value="NZ_CP098755.1"/>
</dbReference>
<dbReference type="Proteomes" id="UP001056500">
    <property type="component" value="Chromosome"/>
</dbReference>
<dbReference type="InterPro" id="IPR050129">
    <property type="entry name" value="Zn_alcohol_dh"/>
</dbReference>
<dbReference type="PROSITE" id="PS00059">
    <property type="entry name" value="ADH_ZINC"/>
    <property type="match status" value="1"/>
</dbReference>
<protein>
    <submittedName>
        <fullName evidence="6">Alcohol dehydrogenase catalytic domain-containing protein</fullName>
    </submittedName>
</protein>
<keyword evidence="2 4" id="KW-0862">Zinc</keyword>
<dbReference type="EMBL" id="CP098755">
    <property type="protein sequence ID" value="USG67814.1"/>
    <property type="molecule type" value="Genomic_DNA"/>
</dbReference>
<dbReference type="InterPro" id="IPR013154">
    <property type="entry name" value="ADH-like_N"/>
</dbReference>
<reference evidence="6" key="1">
    <citation type="submission" date="2022-06" db="EMBL/GenBank/DDBJ databases">
        <title>Genome sequencing of Brevibacillus sp. BB3-R1.</title>
        <authorList>
            <person name="Heo J."/>
            <person name="Lee D."/>
            <person name="Won M."/>
            <person name="Han B.-H."/>
            <person name="Hong S.-B."/>
            <person name="Kwon S.-W."/>
        </authorList>
    </citation>
    <scope>NUCLEOTIDE SEQUENCE</scope>
    <source>
        <strain evidence="6">BB3-R1</strain>
    </source>
</reference>
<accession>A0ABY4WMB1</accession>
<dbReference type="SUPFAM" id="SSF51735">
    <property type="entry name" value="NAD(P)-binding Rossmann-fold domains"/>
    <property type="match status" value="1"/>
</dbReference>
<dbReference type="InterPro" id="IPR036291">
    <property type="entry name" value="NAD(P)-bd_dom_sf"/>
</dbReference>
<dbReference type="PANTHER" id="PTHR43401">
    <property type="entry name" value="L-THREONINE 3-DEHYDROGENASE"/>
    <property type="match status" value="1"/>
</dbReference>
<keyword evidence="7" id="KW-1185">Reference proteome</keyword>
<dbReference type="SUPFAM" id="SSF50129">
    <property type="entry name" value="GroES-like"/>
    <property type="match status" value="2"/>
</dbReference>
<keyword evidence="3" id="KW-0560">Oxidoreductase</keyword>
<evidence type="ECO:0000256" key="2">
    <source>
        <dbReference type="ARBA" id="ARBA00022833"/>
    </source>
</evidence>
<proteinExistence type="inferred from homology"/>
<dbReference type="Pfam" id="PF00107">
    <property type="entry name" value="ADH_zinc_N"/>
    <property type="match status" value="1"/>
</dbReference>
<comment type="similarity">
    <text evidence="4">Belongs to the zinc-containing alcohol dehydrogenase family.</text>
</comment>
<dbReference type="InterPro" id="IPR011032">
    <property type="entry name" value="GroES-like_sf"/>
</dbReference>
<evidence type="ECO:0000313" key="6">
    <source>
        <dbReference type="EMBL" id="USG67814.1"/>
    </source>
</evidence>
<dbReference type="Gene3D" id="3.40.50.720">
    <property type="entry name" value="NAD(P)-binding Rossmann-like Domain"/>
    <property type="match status" value="1"/>
</dbReference>
<dbReference type="InterPro" id="IPR002328">
    <property type="entry name" value="ADH_Zn_CS"/>
</dbReference>
<evidence type="ECO:0000256" key="1">
    <source>
        <dbReference type="ARBA" id="ARBA00022723"/>
    </source>
</evidence>
<dbReference type="InterPro" id="IPR020843">
    <property type="entry name" value="ER"/>
</dbReference>
<keyword evidence="1 4" id="KW-0479">Metal-binding</keyword>
<feature type="domain" description="Enoyl reductase (ER)" evidence="5">
    <location>
        <begin position="4"/>
        <end position="334"/>
    </location>
</feature>
<dbReference type="Gene3D" id="3.90.180.10">
    <property type="entry name" value="Medium-chain alcohol dehydrogenases, catalytic domain"/>
    <property type="match status" value="1"/>
</dbReference>
<evidence type="ECO:0000256" key="4">
    <source>
        <dbReference type="RuleBase" id="RU361277"/>
    </source>
</evidence>
<organism evidence="6 7">
    <name type="scientific">Brevibacillus ruminantium</name>
    <dbReference type="NCBI Taxonomy" id="2950604"/>
    <lineage>
        <taxon>Bacteria</taxon>
        <taxon>Bacillati</taxon>
        <taxon>Bacillota</taxon>
        <taxon>Bacilli</taxon>
        <taxon>Bacillales</taxon>
        <taxon>Paenibacillaceae</taxon>
        <taxon>Brevibacillus</taxon>
    </lineage>
</organism>
<dbReference type="SMART" id="SM00829">
    <property type="entry name" value="PKS_ER"/>
    <property type="match status" value="1"/>
</dbReference>
<dbReference type="InterPro" id="IPR013149">
    <property type="entry name" value="ADH-like_C"/>
</dbReference>